<dbReference type="SUPFAM" id="SSF56219">
    <property type="entry name" value="DNase I-like"/>
    <property type="match status" value="1"/>
</dbReference>
<dbReference type="GO" id="GO:0004519">
    <property type="term" value="F:endonuclease activity"/>
    <property type="evidence" value="ECO:0007669"/>
    <property type="project" value="UniProtKB-KW"/>
</dbReference>
<dbReference type="GO" id="GO:0000175">
    <property type="term" value="F:3'-5'-RNA exonuclease activity"/>
    <property type="evidence" value="ECO:0007669"/>
    <property type="project" value="TreeGrafter"/>
</dbReference>
<keyword evidence="1" id="KW-0732">Signal</keyword>
<dbReference type="InterPro" id="IPR050410">
    <property type="entry name" value="CCR4/nocturin_mRNA_transcr"/>
</dbReference>
<reference evidence="3" key="1">
    <citation type="journal article" date="2023" name="Mol. Phylogenet. Evol.">
        <title>Genome-scale phylogeny and comparative genomics of the fungal order Sordariales.</title>
        <authorList>
            <person name="Hensen N."/>
            <person name="Bonometti L."/>
            <person name="Westerberg I."/>
            <person name="Brannstrom I.O."/>
            <person name="Guillou S."/>
            <person name="Cros-Aarteil S."/>
            <person name="Calhoun S."/>
            <person name="Haridas S."/>
            <person name="Kuo A."/>
            <person name="Mondo S."/>
            <person name="Pangilinan J."/>
            <person name="Riley R."/>
            <person name="LaButti K."/>
            <person name="Andreopoulos B."/>
            <person name="Lipzen A."/>
            <person name="Chen C."/>
            <person name="Yan M."/>
            <person name="Daum C."/>
            <person name="Ng V."/>
            <person name="Clum A."/>
            <person name="Steindorff A."/>
            <person name="Ohm R.A."/>
            <person name="Martin F."/>
            <person name="Silar P."/>
            <person name="Natvig D.O."/>
            <person name="Lalanne C."/>
            <person name="Gautier V."/>
            <person name="Ament-Velasquez S.L."/>
            <person name="Kruys A."/>
            <person name="Hutchinson M.I."/>
            <person name="Powell A.J."/>
            <person name="Barry K."/>
            <person name="Miller A.N."/>
            <person name="Grigoriev I.V."/>
            <person name="Debuchy R."/>
            <person name="Gladieux P."/>
            <person name="Hiltunen Thoren M."/>
            <person name="Johannesson H."/>
        </authorList>
    </citation>
    <scope>NUCLEOTIDE SEQUENCE</scope>
    <source>
        <strain evidence="3">SMH4131-1</strain>
    </source>
</reference>
<gene>
    <name evidence="3" type="ORF">B0T19DRAFT_463594</name>
</gene>
<feature type="domain" description="Endonuclease/exonuclease/phosphatase" evidence="2">
    <location>
        <begin position="173"/>
        <end position="325"/>
    </location>
</feature>
<dbReference type="PANTHER" id="PTHR12121:SF36">
    <property type="entry name" value="ENDONUCLEASE_EXONUCLEASE_PHOSPHATASE DOMAIN-CONTAINING PROTEIN"/>
    <property type="match status" value="1"/>
</dbReference>
<dbReference type="InterPro" id="IPR036691">
    <property type="entry name" value="Endo/exonu/phosph_ase_sf"/>
</dbReference>
<keyword evidence="4" id="KW-1185">Reference proteome</keyword>
<dbReference type="InterPro" id="IPR005135">
    <property type="entry name" value="Endo/exonuclease/phosphatase"/>
</dbReference>
<dbReference type="EMBL" id="JAUEPO010000004">
    <property type="protein sequence ID" value="KAK3323727.1"/>
    <property type="molecule type" value="Genomic_DNA"/>
</dbReference>
<keyword evidence="3" id="KW-0255">Endonuclease</keyword>
<reference evidence="3" key="2">
    <citation type="submission" date="2023-06" db="EMBL/GenBank/DDBJ databases">
        <authorList>
            <consortium name="Lawrence Berkeley National Laboratory"/>
            <person name="Haridas S."/>
            <person name="Hensen N."/>
            <person name="Bonometti L."/>
            <person name="Westerberg I."/>
            <person name="Brannstrom I.O."/>
            <person name="Guillou S."/>
            <person name="Cros-Aarteil S."/>
            <person name="Calhoun S."/>
            <person name="Kuo A."/>
            <person name="Mondo S."/>
            <person name="Pangilinan J."/>
            <person name="Riley R."/>
            <person name="Labutti K."/>
            <person name="Andreopoulos B."/>
            <person name="Lipzen A."/>
            <person name="Chen C."/>
            <person name="Yanf M."/>
            <person name="Daum C."/>
            <person name="Ng V."/>
            <person name="Clum A."/>
            <person name="Steindorff A."/>
            <person name="Ohm R."/>
            <person name="Martin F."/>
            <person name="Silar P."/>
            <person name="Natvig D."/>
            <person name="Lalanne C."/>
            <person name="Gautier V."/>
            <person name="Ament-Velasquez S.L."/>
            <person name="Kruys A."/>
            <person name="Hutchinson M.I."/>
            <person name="Powell A.J."/>
            <person name="Barry K."/>
            <person name="Miller A.N."/>
            <person name="Grigoriev I.V."/>
            <person name="Debuchy R."/>
            <person name="Gladieux P."/>
            <person name="Thoren M.H."/>
            <person name="Johannesson H."/>
        </authorList>
    </citation>
    <scope>NUCLEOTIDE SEQUENCE</scope>
    <source>
        <strain evidence="3">SMH4131-1</strain>
    </source>
</reference>
<sequence length="335" mass="36944">MSRSLLHSLTLLSLACHTASAALNLRLISFNIRYATTSLFDNERPWQERAPLVINQLQHEVWPVASSVTDNSTSTSTTTTKSYTSAFICLQEVLHAQLIDILAGLNNVPSNTSNVPTSGPKWAHIGVGRDDGKTKGEYSPIIYPIGNFDLLHAETVWLSPTPDKPSKGWDAGSIRILTIGVFRHKATQQTIIATNTHLDNAGTKSRLESVGIILDRLQRAQKQWSTGNGTSSVPMFLTGDFNSLTTQEAYQAMVASGYMRDLRDQVDAKSWYGNVNTFTGFVNAKEDQKRIDYIWLGPKEEKRWTVAGYAVLPNVFDGGVYLSDHRAVVGDVVLS</sequence>
<dbReference type="PANTHER" id="PTHR12121">
    <property type="entry name" value="CARBON CATABOLITE REPRESSOR PROTEIN 4"/>
    <property type="match status" value="1"/>
</dbReference>
<protein>
    <submittedName>
        <fullName evidence="3">Endonuclease/exonuclease/phosphatase family protein</fullName>
    </submittedName>
</protein>
<dbReference type="CDD" id="cd09083">
    <property type="entry name" value="EEP-1"/>
    <property type="match status" value="1"/>
</dbReference>
<evidence type="ECO:0000256" key="1">
    <source>
        <dbReference type="SAM" id="SignalP"/>
    </source>
</evidence>
<organism evidence="3 4">
    <name type="scientific">Cercophora scortea</name>
    <dbReference type="NCBI Taxonomy" id="314031"/>
    <lineage>
        <taxon>Eukaryota</taxon>
        <taxon>Fungi</taxon>
        <taxon>Dikarya</taxon>
        <taxon>Ascomycota</taxon>
        <taxon>Pezizomycotina</taxon>
        <taxon>Sordariomycetes</taxon>
        <taxon>Sordariomycetidae</taxon>
        <taxon>Sordariales</taxon>
        <taxon>Lasiosphaeriaceae</taxon>
        <taxon>Cercophora</taxon>
    </lineage>
</organism>
<dbReference type="PROSITE" id="PS51257">
    <property type="entry name" value="PROKAR_LIPOPROTEIN"/>
    <property type="match status" value="1"/>
</dbReference>
<keyword evidence="3" id="KW-0378">Hydrolase</keyword>
<comment type="caution">
    <text evidence="3">The sequence shown here is derived from an EMBL/GenBank/DDBJ whole genome shotgun (WGS) entry which is preliminary data.</text>
</comment>
<feature type="signal peptide" evidence="1">
    <location>
        <begin position="1"/>
        <end position="21"/>
    </location>
</feature>
<feature type="chain" id="PRO_5042122306" evidence="1">
    <location>
        <begin position="22"/>
        <end position="335"/>
    </location>
</feature>
<dbReference type="Pfam" id="PF03372">
    <property type="entry name" value="Exo_endo_phos"/>
    <property type="match status" value="1"/>
</dbReference>
<accession>A0AAE0IFF4</accession>
<name>A0AAE0IFF4_9PEZI</name>
<keyword evidence="3" id="KW-0540">Nuclease</keyword>
<evidence type="ECO:0000259" key="2">
    <source>
        <dbReference type="Pfam" id="PF03372"/>
    </source>
</evidence>
<dbReference type="Proteomes" id="UP001286456">
    <property type="component" value="Unassembled WGS sequence"/>
</dbReference>
<proteinExistence type="predicted"/>
<dbReference type="Gene3D" id="3.60.10.10">
    <property type="entry name" value="Endonuclease/exonuclease/phosphatase"/>
    <property type="match status" value="1"/>
</dbReference>
<evidence type="ECO:0000313" key="3">
    <source>
        <dbReference type="EMBL" id="KAK3323727.1"/>
    </source>
</evidence>
<evidence type="ECO:0000313" key="4">
    <source>
        <dbReference type="Proteomes" id="UP001286456"/>
    </source>
</evidence>
<dbReference type="AlphaFoldDB" id="A0AAE0IFF4"/>